<dbReference type="InterPro" id="IPR006145">
    <property type="entry name" value="PsdUridine_synth_RsuA/RluA"/>
</dbReference>
<reference evidence="11 12" key="1">
    <citation type="submission" date="2018-08" db="EMBL/GenBank/DDBJ databases">
        <title>Henriciella mobilis sp. nov., isolated from seawater.</title>
        <authorList>
            <person name="Cheng H."/>
            <person name="Wu Y.-H."/>
            <person name="Xu X.-W."/>
            <person name="Guo L.-L."/>
        </authorList>
    </citation>
    <scope>NUCLEOTIDE SEQUENCE [LARGE SCALE GENOMIC DNA]</scope>
    <source>
        <strain evidence="11 12">JN25</strain>
    </source>
</reference>
<comment type="catalytic activity">
    <reaction evidence="6">
        <text>uridine(746) in 23S rRNA = pseudouridine(746) in 23S rRNA</text>
        <dbReference type="Rhea" id="RHEA:42548"/>
        <dbReference type="Rhea" id="RHEA-COMP:10109"/>
        <dbReference type="Rhea" id="RHEA-COMP:10110"/>
        <dbReference type="ChEBI" id="CHEBI:65314"/>
        <dbReference type="ChEBI" id="CHEBI:65315"/>
        <dbReference type="EC" id="5.4.99.29"/>
    </reaction>
</comment>
<dbReference type="Proteomes" id="UP000266385">
    <property type="component" value="Unassembled WGS sequence"/>
</dbReference>
<dbReference type="InterPro" id="IPR006224">
    <property type="entry name" value="PsdUridine_synth_RluA-like_CS"/>
</dbReference>
<dbReference type="PANTHER" id="PTHR21600">
    <property type="entry name" value="MITOCHONDRIAL RNA PSEUDOURIDINE SYNTHASE"/>
    <property type="match status" value="1"/>
</dbReference>
<dbReference type="GO" id="GO:0160151">
    <property type="term" value="F:tRNA pseudouridine(32) synthase activity"/>
    <property type="evidence" value="ECO:0007669"/>
    <property type="project" value="UniProtKB-EC"/>
</dbReference>
<dbReference type="GO" id="GO:0008033">
    <property type="term" value="P:tRNA processing"/>
    <property type="evidence" value="ECO:0007669"/>
    <property type="project" value="UniProtKB-KW"/>
</dbReference>
<comment type="similarity">
    <text evidence="1 9">Belongs to the pseudouridine synthase RluA family.</text>
</comment>
<evidence type="ECO:0000256" key="5">
    <source>
        <dbReference type="ARBA" id="ARBA00036184"/>
    </source>
</evidence>
<dbReference type="OrthoDB" id="9807829at2"/>
<organism evidence="11 12">
    <name type="scientific">Henriciella mobilis</name>
    <dbReference type="NCBI Taxonomy" id="2305467"/>
    <lineage>
        <taxon>Bacteria</taxon>
        <taxon>Pseudomonadati</taxon>
        <taxon>Pseudomonadota</taxon>
        <taxon>Alphaproteobacteria</taxon>
        <taxon>Hyphomonadales</taxon>
        <taxon>Hyphomonadaceae</taxon>
        <taxon>Henriciella</taxon>
    </lineage>
</organism>
<feature type="active site" evidence="8">
    <location>
        <position position="70"/>
    </location>
</feature>
<dbReference type="EMBL" id="QWFX01000005">
    <property type="protein sequence ID" value="RIJ33156.1"/>
    <property type="molecule type" value="Genomic_DNA"/>
</dbReference>
<accession>A0A399RNB0</accession>
<evidence type="ECO:0000256" key="4">
    <source>
        <dbReference type="ARBA" id="ARBA00023235"/>
    </source>
</evidence>
<evidence type="ECO:0000259" key="10">
    <source>
        <dbReference type="Pfam" id="PF00849"/>
    </source>
</evidence>
<dbReference type="AlphaFoldDB" id="A0A399RNB0"/>
<dbReference type="InterPro" id="IPR020103">
    <property type="entry name" value="PsdUridine_synth_cat_dom_sf"/>
</dbReference>
<evidence type="ECO:0000313" key="11">
    <source>
        <dbReference type="EMBL" id="RIJ33156.1"/>
    </source>
</evidence>
<comment type="function">
    <text evidence="9">Responsible for synthesis of pseudouridine from uracil.</text>
</comment>
<comment type="catalytic activity">
    <reaction evidence="5">
        <text>uridine(32) in tRNA = pseudouridine(32) in tRNA</text>
        <dbReference type="Rhea" id="RHEA:42544"/>
        <dbReference type="Rhea" id="RHEA-COMP:10107"/>
        <dbReference type="Rhea" id="RHEA-COMP:10108"/>
        <dbReference type="ChEBI" id="CHEBI:65314"/>
        <dbReference type="ChEBI" id="CHEBI:65315"/>
        <dbReference type="EC" id="5.4.99.28"/>
    </reaction>
</comment>
<dbReference type="GO" id="GO:0000455">
    <property type="term" value="P:enzyme-directed rRNA pseudouridine synthesis"/>
    <property type="evidence" value="ECO:0007669"/>
    <property type="project" value="TreeGrafter"/>
</dbReference>
<evidence type="ECO:0000256" key="2">
    <source>
        <dbReference type="ARBA" id="ARBA00022552"/>
    </source>
</evidence>
<dbReference type="Gene3D" id="3.30.2350.10">
    <property type="entry name" value="Pseudouridine synthase"/>
    <property type="match status" value="1"/>
</dbReference>
<evidence type="ECO:0000313" key="12">
    <source>
        <dbReference type="Proteomes" id="UP000266385"/>
    </source>
</evidence>
<dbReference type="NCBIfam" id="TIGR00005">
    <property type="entry name" value="rluA_subfam"/>
    <property type="match status" value="1"/>
</dbReference>
<evidence type="ECO:0000256" key="1">
    <source>
        <dbReference type="ARBA" id="ARBA00010876"/>
    </source>
</evidence>
<dbReference type="CDD" id="cd02869">
    <property type="entry name" value="PseudoU_synth_RluA_like"/>
    <property type="match status" value="1"/>
</dbReference>
<dbReference type="InterPro" id="IPR050188">
    <property type="entry name" value="RluA_PseudoU_synthase"/>
</dbReference>
<proteinExistence type="inferred from homology"/>
<dbReference type="EC" id="5.4.99.-" evidence="9"/>
<protein>
    <recommendedName>
        <fullName evidence="9">Pseudouridine synthase</fullName>
        <ecNumber evidence="9">5.4.99.-</ecNumber>
    </recommendedName>
</protein>
<evidence type="ECO:0000256" key="3">
    <source>
        <dbReference type="ARBA" id="ARBA00022694"/>
    </source>
</evidence>
<gene>
    <name evidence="11" type="ORF">D1223_01060</name>
</gene>
<dbReference type="SUPFAM" id="SSF55120">
    <property type="entry name" value="Pseudouridine synthase"/>
    <property type="match status" value="1"/>
</dbReference>
<evidence type="ECO:0000256" key="6">
    <source>
        <dbReference type="ARBA" id="ARBA00036916"/>
    </source>
</evidence>
<comment type="function">
    <text evidence="7">Dual specificity enzyme that catalyzes the synthesis of pseudouridine from uracil-746 in 23S ribosomal RNA and from uracil-32 in the anticodon stem and loop of transfer RNAs.</text>
</comment>
<dbReference type="InterPro" id="IPR006225">
    <property type="entry name" value="PsdUridine_synth_RluC/D"/>
</dbReference>
<sequence length="226" mass="24707">MTDTGSPPPPRPYRPPPSFGQILFEDEHILVADKPTGLLSVPGRGAERQDCLQRRLESQFGPLVAVHRLDMDTSGLIVFARTPEAGRALSQAFEARQVAKRYQAMVHGVPAGMSGDIDLPIGRDWSMRPLRKADPDSGQPALTRWSLIEDHGALALLDLAPETGRTHQLRVHLQAIGHPICGDRLYGRPDGFQSLCLHACHLALPHPESGAVVEFSSRPAFAQQAR</sequence>
<name>A0A399RNB0_9PROT</name>
<keyword evidence="4 9" id="KW-0413">Isomerase</keyword>
<feature type="domain" description="Pseudouridine synthase RsuA/RluA-like" evidence="10">
    <location>
        <begin position="28"/>
        <end position="175"/>
    </location>
</feature>
<evidence type="ECO:0000256" key="9">
    <source>
        <dbReference type="RuleBase" id="RU362028"/>
    </source>
</evidence>
<dbReference type="GO" id="GO:0160142">
    <property type="term" value="F:23S rRNA pseudouridine(746) synthase activity"/>
    <property type="evidence" value="ECO:0007669"/>
    <property type="project" value="UniProtKB-EC"/>
</dbReference>
<dbReference type="Pfam" id="PF00849">
    <property type="entry name" value="PseudoU_synth_2"/>
    <property type="match status" value="1"/>
</dbReference>
<dbReference type="RefSeq" id="WP_119375234.1">
    <property type="nucleotide sequence ID" value="NZ_QWFX01000005.1"/>
</dbReference>
<evidence type="ECO:0000256" key="8">
    <source>
        <dbReference type="PIRSR" id="PIRSR606225-1"/>
    </source>
</evidence>
<dbReference type="PROSITE" id="PS01129">
    <property type="entry name" value="PSI_RLU"/>
    <property type="match status" value="1"/>
</dbReference>
<keyword evidence="12" id="KW-1185">Reference proteome</keyword>
<comment type="caution">
    <text evidence="11">The sequence shown here is derived from an EMBL/GenBank/DDBJ whole genome shotgun (WGS) entry which is preliminary data.</text>
</comment>
<dbReference type="PANTHER" id="PTHR21600:SF91">
    <property type="entry name" value="DUAL-SPECIFICITY RNA PSEUDOURIDINE SYNTHASE RLUA"/>
    <property type="match status" value="1"/>
</dbReference>
<keyword evidence="3" id="KW-0819">tRNA processing</keyword>
<evidence type="ECO:0000256" key="7">
    <source>
        <dbReference type="ARBA" id="ARBA00037305"/>
    </source>
</evidence>
<keyword evidence="2" id="KW-0698">rRNA processing</keyword>
<comment type="catalytic activity">
    <reaction evidence="9">
        <text>a uridine in RNA = a pseudouridine in RNA</text>
        <dbReference type="Rhea" id="RHEA:48348"/>
        <dbReference type="Rhea" id="RHEA-COMP:12068"/>
        <dbReference type="Rhea" id="RHEA-COMP:12069"/>
        <dbReference type="ChEBI" id="CHEBI:65314"/>
        <dbReference type="ChEBI" id="CHEBI:65315"/>
    </reaction>
</comment>
<dbReference type="GO" id="GO:0003723">
    <property type="term" value="F:RNA binding"/>
    <property type="evidence" value="ECO:0007669"/>
    <property type="project" value="InterPro"/>
</dbReference>